<dbReference type="SUPFAM" id="SSF54849">
    <property type="entry name" value="GroEL-intermediate domain like"/>
    <property type="match status" value="1"/>
</dbReference>
<evidence type="ECO:0000256" key="1">
    <source>
        <dbReference type="ARBA" id="ARBA00004496"/>
    </source>
</evidence>
<evidence type="ECO:0000313" key="9">
    <source>
        <dbReference type="Proteomes" id="UP001642540"/>
    </source>
</evidence>
<dbReference type="Proteomes" id="UP001642540">
    <property type="component" value="Unassembled WGS sequence"/>
</dbReference>
<evidence type="ECO:0000256" key="7">
    <source>
        <dbReference type="RuleBase" id="RU004187"/>
    </source>
</evidence>
<dbReference type="InterPro" id="IPR002194">
    <property type="entry name" value="Chaperonin_TCP-1_CS"/>
</dbReference>
<sequence>MSAISILNPKAEYARAHQALAINVSAAKGLSEMMKSNLGPKGTMKMLVSGAGDIKITKDGNVLLHEMQILHPTASLIARACTAQDDMVGDGTTSIVLLIGEMMKLAEPTVVEGCHPRVITEGLVIAKDEALKVLDGLRIPVEMDRAFLIDVAKSSLRTKVHGEFADHLAAICTDAVLSIVDPETKALDLHMVEILDMQHRNEMESCLVNGLVLDHGGRHPDMPSRLENCYILTCNVSLEFEKTEVNAGFFYSTADKLEALLASEREFIDQRVLKIIELKKQVCPPGSEKSFVVINQKGIDPLSLDALAKEGILALRRAKRRNMERLSLACGGMAMNSLDGLSPDCLGWAGSVYEHILGEAKFTYVENGKNPKSVTILLKGPTKYGLVQSQDALRDGLRALSNAIQDGFVVPGAGAFELKVYKALGQLPVNNRSVLGVNLLSKAILCVPKTLVRNAGHDAQLIVNRALYSDKKAEGAGDLIVGLDLENGGLFNPASAGIYDVYSAKKQLIDASVVVVTNLLLTDEIMRAGLSSLK</sequence>
<dbReference type="EMBL" id="CAXLJM020000111">
    <property type="protein sequence ID" value="CAL8136702.1"/>
    <property type="molecule type" value="Genomic_DNA"/>
</dbReference>
<dbReference type="InterPro" id="IPR027413">
    <property type="entry name" value="GROEL-like_equatorial_sf"/>
</dbReference>
<dbReference type="PANTHER" id="PTHR11353">
    <property type="entry name" value="CHAPERONIN"/>
    <property type="match status" value="1"/>
</dbReference>
<evidence type="ECO:0000256" key="2">
    <source>
        <dbReference type="ARBA" id="ARBA00008020"/>
    </source>
</evidence>
<keyword evidence="4 7" id="KW-0547">Nucleotide-binding</keyword>
<dbReference type="PROSITE" id="PS00750">
    <property type="entry name" value="TCP1_1"/>
    <property type="match status" value="1"/>
</dbReference>
<evidence type="ECO:0000256" key="5">
    <source>
        <dbReference type="ARBA" id="ARBA00022840"/>
    </source>
</evidence>
<dbReference type="Gene3D" id="1.10.560.10">
    <property type="entry name" value="GroEL-like equatorial domain"/>
    <property type="match status" value="1"/>
</dbReference>
<dbReference type="InterPro" id="IPR012722">
    <property type="entry name" value="Chap_CCT_zeta"/>
</dbReference>
<dbReference type="Gene3D" id="3.50.7.10">
    <property type="entry name" value="GroEL"/>
    <property type="match status" value="1"/>
</dbReference>
<reference evidence="8 9" key="1">
    <citation type="submission" date="2024-08" db="EMBL/GenBank/DDBJ databases">
        <authorList>
            <person name="Cucini C."/>
            <person name="Frati F."/>
        </authorList>
    </citation>
    <scope>NUCLEOTIDE SEQUENCE [LARGE SCALE GENOMIC DNA]</scope>
</reference>
<gene>
    <name evidence="8" type="ORF">ODALV1_LOCUS26572</name>
</gene>
<dbReference type="InterPro" id="IPR027410">
    <property type="entry name" value="TCP-1-like_intermed_sf"/>
</dbReference>
<dbReference type="CDD" id="cd03342">
    <property type="entry name" value="TCP1_zeta"/>
    <property type="match status" value="1"/>
</dbReference>
<accession>A0ABP1RVN3</accession>
<comment type="similarity">
    <text evidence="2 7">Belongs to the TCP-1 chaperonin family.</text>
</comment>
<keyword evidence="3" id="KW-0963">Cytoplasm</keyword>
<dbReference type="Pfam" id="PF00118">
    <property type="entry name" value="Cpn60_TCP1"/>
    <property type="match status" value="1"/>
</dbReference>
<dbReference type="PROSITE" id="PS00995">
    <property type="entry name" value="TCP1_3"/>
    <property type="match status" value="1"/>
</dbReference>
<keyword evidence="9" id="KW-1185">Reference proteome</keyword>
<proteinExistence type="inferred from homology"/>
<dbReference type="InterPro" id="IPR002423">
    <property type="entry name" value="Cpn60/GroEL/TCP-1"/>
</dbReference>
<evidence type="ECO:0000313" key="8">
    <source>
        <dbReference type="EMBL" id="CAL8136702.1"/>
    </source>
</evidence>
<dbReference type="PROSITE" id="PS00751">
    <property type="entry name" value="TCP1_2"/>
    <property type="match status" value="1"/>
</dbReference>
<keyword evidence="6 7" id="KW-0143">Chaperone</keyword>
<evidence type="ECO:0000256" key="4">
    <source>
        <dbReference type="ARBA" id="ARBA00022741"/>
    </source>
</evidence>
<name>A0ABP1RVN3_9HEXA</name>
<evidence type="ECO:0000256" key="6">
    <source>
        <dbReference type="ARBA" id="ARBA00023186"/>
    </source>
</evidence>
<dbReference type="InterPro" id="IPR017998">
    <property type="entry name" value="Chaperone_TCP-1"/>
</dbReference>
<organism evidence="8 9">
    <name type="scientific">Orchesella dallaii</name>
    <dbReference type="NCBI Taxonomy" id="48710"/>
    <lineage>
        <taxon>Eukaryota</taxon>
        <taxon>Metazoa</taxon>
        <taxon>Ecdysozoa</taxon>
        <taxon>Arthropoda</taxon>
        <taxon>Hexapoda</taxon>
        <taxon>Collembola</taxon>
        <taxon>Entomobryomorpha</taxon>
        <taxon>Entomobryoidea</taxon>
        <taxon>Orchesellidae</taxon>
        <taxon>Orchesellinae</taxon>
        <taxon>Orchesella</taxon>
    </lineage>
</organism>
<dbReference type="InterPro" id="IPR027409">
    <property type="entry name" value="GroEL-like_apical_dom_sf"/>
</dbReference>
<keyword evidence="5 7" id="KW-0067">ATP-binding</keyword>
<dbReference type="PRINTS" id="PR00304">
    <property type="entry name" value="TCOMPLEXTCP1"/>
</dbReference>
<dbReference type="NCBIfam" id="TIGR02347">
    <property type="entry name" value="chap_CCT_zeta"/>
    <property type="match status" value="1"/>
</dbReference>
<evidence type="ECO:0000256" key="3">
    <source>
        <dbReference type="ARBA" id="ARBA00022490"/>
    </source>
</evidence>
<dbReference type="Gene3D" id="3.30.260.10">
    <property type="entry name" value="TCP-1-like chaperonin intermediate domain"/>
    <property type="match status" value="1"/>
</dbReference>
<evidence type="ECO:0008006" key="10">
    <source>
        <dbReference type="Google" id="ProtNLM"/>
    </source>
</evidence>
<dbReference type="SUPFAM" id="SSF48592">
    <property type="entry name" value="GroEL equatorial domain-like"/>
    <property type="match status" value="1"/>
</dbReference>
<dbReference type="SUPFAM" id="SSF52029">
    <property type="entry name" value="GroEL apical domain-like"/>
    <property type="match status" value="1"/>
</dbReference>
<comment type="caution">
    <text evidence="8">The sequence shown here is derived from an EMBL/GenBank/DDBJ whole genome shotgun (WGS) entry which is preliminary data.</text>
</comment>
<comment type="subcellular location">
    <subcellularLocation>
        <location evidence="1">Cytoplasm</location>
    </subcellularLocation>
</comment>
<protein>
    <recommendedName>
        <fullName evidence="10">T-complex protein 1 subunit zeta</fullName>
    </recommendedName>
</protein>